<dbReference type="PRINTS" id="PR00778">
    <property type="entry name" value="HTHARSR"/>
</dbReference>
<keyword evidence="3" id="KW-0804">Transcription</keyword>
<reference evidence="6" key="2">
    <citation type="journal article" date="2019" name="MicrobiologyOpen">
        <title>High-quality draft genome sequence of Gaiella occulta isolated from a 150 meter deep mineral water borehole and comparison with the genome sequences of other deep-branching lineages of the phylum Actinobacteria.</title>
        <authorList>
            <person name="Severino R."/>
            <person name="Froufe H.J.C."/>
            <person name="Barroso C."/>
            <person name="Albuquerque L."/>
            <person name="Lobo-da-Cunha A."/>
            <person name="da Costa M.S."/>
            <person name="Egas C."/>
        </authorList>
    </citation>
    <scope>NUCLEOTIDE SEQUENCE [LARGE SCALE GENOMIC DNA]</scope>
    <source>
        <strain evidence="6">F2-233</strain>
    </source>
</reference>
<proteinExistence type="predicted"/>
<dbReference type="Pfam" id="PF01022">
    <property type="entry name" value="HTH_5"/>
    <property type="match status" value="1"/>
</dbReference>
<gene>
    <name evidence="5" type="ORF">Gocc_0480</name>
</gene>
<dbReference type="RefSeq" id="WP_114794918.1">
    <property type="nucleotide sequence ID" value="NZ_QQZY01000001.1"/>
</dbReference>
<feature type="domain" description="HTH arsR-type" evidence="4">
    <location>
        <begin position="21"/>
        <end position="111"/>
    </location>
</feature>
<evidence type="ECO:0000256" key="2">
    <source>
        <dbReference type="ARBA" id="ARBA00023125"/>
    </source>
</evidence>
<dbReference type="PANTHER" id="PTHR33154">
    <property type="entry name" value="TRANSCRIPTIONAL REGULATOR, ARSR FAMILY"/>
    <property type="match status" value="1"/>
</dbReference>
<dbReference type="PROSITE" id="PS50987">
    <property type="entry name" value="HTH_ARSR_2"/>
    <property type="match status" value="1"/>
</dbReference>
<accession>A0A7M2Z196</accession>
<keyword evidence="6" id="KW-1185">Reference proteome</keyword>
<dbReference type="InterPro" id="IPR001845">
    <property type="entry name" value="HTH_ArsR_DNA-bd_dom"/>
</dbReference>
<dbReference type="EMBL" id="QQZY01000001">
    <property type="protein sequence ID" value="RDI76061.1"/>
    <property type="molecule type" value="Genomic_DNA"/>
</dbReference>
<dbReference type="PANTHER" id="PTHR33154:SF18">
    <property type="entry name" value="ARSENICAL RESISTANCE OPERON REPRESSOR"/>
    <property type="match status" value="1"/>
</dbReference>
<sequence length="111" mass="12094">MKTIATIEVAASCTPILQEVIDAGEAERLAAALKVIADPTRLRLLSLIQAQPGGEACQCNLTEPLGLSQPTVSHHLRVLREAGLIEREQRGNWAYYRIAQDRLAMLCGVLC</sequence>
<dbReference type="NCBIfam" id="NF033788">
    <property type="entry name" value="HTH_metalloreg"/>
    <property type="match status" value="1"/>
</dbReference>
<keyword evidence="2" id="KW-0238">DNA-binding</keyword>
<keyword evidence="1" id="KW-0805">Transcription regulation</keyword>
<evidence type="ECO:0000256" key="1">
    <source>
        <dbReference type="ARBA" id="ARBA00023015"/>
    </source>
</evidence>
<dbReference type="GO" id="GO:0003700">
    <property type="term" value="F:DNA-binding transcription factor activity"/>
    <property type="evidence" value="ECO:0007669"/>
    <property type="project" value="InterPro"/>
</dbReference>
<dbReference type="GO" id="GO:0003677">
    <property type="term" value="F:DNA binding"/>
    <property type="evidence" value="ECO:0007669"/>
    <property type="project" value="UniProtKB-KW"/>
</dbReference>
<evidence type="ECO:0000313" key="6">
    <source>
        <dbReference type="Proteomes" id="UP000254134"/>
    </source>
</evidence>
<dbReference type="SUPFAM" id="SSF46785">
    <property type="entry name" value="Winged helix' DNA-binding domain"/>
    <property type="match status" value="1"/>
</dbReference>
<protein>
    <submittedName>
        <fullName evidence="5">Putative transcriptional regulator</fullName>
    </submittedName>
</protein>
<evidence type="ECO:0000256" key="3">
    <source>
        <dbReference type="ARBA" id="ARBA00023163"/>
    </source>
</evidence>
<evidence type="ECO:0000259" key="4">
    <source>
        <dbReference type="PROSITE" id="PS50987"/>
    </source>
</evidence>
<organism evidence="5 6">
    <name type="scientific">Gaiella occulta</name>
    <dbReference type="NCBI Taxonomy" id="1002870"/>
    <lineage>
        <taxon>Bacteria</taxon>
        <taxon>Bacillati</taxon>
        <taxon>Actinomycetota</taxon>
        <taxon>Thermoleophilia</taxon>
        <taxon>Gaiellales</taxon>
        <taxon>Gaiellaceae</taxon>
        <taxon>Gaiella</taxon>
    </lineage>
</organism>
<dbReference type="OrthoDB" id="3628603at2"/>
<dbReference type="InterPro" id="IPR036388">
    <property type="entry name" value="WH-like_DNA-bd_sf"/>
</dbReference>
<dbReference type="Proteomes" id="UP000254134">
    <property type="component" value="Unassembled WGS sequence"/>
</dbReference>
<dbReference type="AlphaFoldDB" id="A0A7M2Z196"/>
<dbReference type="SMART" id="SM00418">
    <property type="entry name" value="HTH_ARSR"/>
    <property type="match status" value="1"/>
</dbReference>
<dbReference type="InterPro" id="IPR011991">
    <property type="entry name" value="ArsR-like_HTH"/>
</dbReference>
<reference evidence="5 6" key="1">
    <citation type="submission" date="2018-07" db="EMBL/GenBank/DDBJ databases">
        <title>High-quality-draft genome sequence of Gaiella occulta.</title>
        <authorList>
            <person name="Severino R."/>
            <person name="Froufe H.J.C."/>
            <person name="Rainey F.A."/>
            <person name="Barroso C."/>
            <person name="Albuquerque L."/>
            <person name="Lobo-Da-Cunha A."/>
            <person name="Da Costa M.S."/>
            <person name="Egas C."/>
        </authorList>
    </citation>
    <scope>NUCLEOTIDE SEQUENCE [LARGE SCALE GENOMIC DNA]</scope>
    <source>
        <strain evidence="5 6">F2-233</strain>
    </source>
</reference>
<dbReference type="CDD" id="cd00090">
    <property type="entry name" value="HTH_ARSR"/>
    <property type="match status" value="1"/>
</dbReference>
<dbReference type="InterPro" id="IPR036390">
    <property type="entry name" value="WH_DNA-bd_sf"/>
</dbReference>
<evidence type="ECO:0000313" key="5">
    <source>
        <dbReference type="EMBL" id="RDI76061.1"/>
    </source>
</evidence>
<comment type="caution">
    <text evidence="5">The sequence shown here is derived from an EMBL/GenBank/DDBJ whole genome shotgun (WGS) entry which is preliminary data.</text>
</comment>
<dbReference type="Gene3D" id="1.10.10.10">
    <property type="entry name" value="Winged helix-like DNA-binding domain superfamily/Winged helix DNA-binding domain"/>
    <property type="match status" value="1"/>
</dbReference>
<name>A0A7M2Z196_9ACTN</name>
<dbReference type="InterPro" id="IPR051081">
    <property type="entry name" value="HTH_MetalResp_TranReg"/>
</dbReference>